<comment type="catalytic activity">
    <reaction evidence="1">
        <text>Endonucleolytic cleavage of DNA to give specific double-stranded fragments with terminal 5'-phosphates.</text>
        <dbReference type="EC" id="3.1.21.4"/>
    </reaction>
</comment>
<keyword evidence="1" id="KW-0460">Magnesium</keyword>
<feature type="domain" description="Phage terminase large subunit GpA ATPase" evidence="3">
    <location>
        <begin position="55"/>
        <end position="301"/>
    </location>
</feature>
<evidence type="ECO:0000256" key="1">
    <source>
        <dbReference type="HAMAP-Rule" id="MF_04144"/>
    </source>
</evidence>
<comment type="subunit">
    <text evidence="1">Interacts (via N-terminus) with the terminase small subunit (via C-terminus); the active complex is probably heterooligomeric. Interacts (via C-terminus) with the portal protein; this interaction allows the packaging of viral DNA.</text>
</comment>
<dbReference type="GO" id="GO:0005524">
    <property type="term" value="F:ATP binding"/>
    <property type="evidence" value="ECO:0007669"/>
    <property type="project" value="UniProtKB-UniRule"/>
</dbReference>
<keyword evidence="1" id="KW-1035">Host cytoplasm</keyword>
<keyword evidence="1" id="KW-1188">Viral release from host cell</keyword>
<evidence type="ECO:0000259" key="3">
    <source>
        <dbReference type="Pfam" id="PF05876"/>
    </source>
</evidence>
<dbReference type="GO" id="GO:0016887">
    <property type="term" value="F:ATP hydrolysis activity"/>
    <property type="evidence" value="ECO:0007669"/>
    <property type="project" value="UniProtKB-UniRule"/>
</dbReference>
<feature type="active site" description="For ATPase activity" evidence="1">
    <location>
        <position position="185"/>
    </location>
</feature>
<feature type="domain" description="Terminase large subunit GpA endonuclease" evidence="4">
    <location>
        <begin position="314"/>
        <end position="588"/>
    </location>
</feature>
<feature type="region of interest" description="Disordered" evidence="2">
    <location>
        <begin position="592"/>
        <end position="619"/>
    </location>
</feature>
<dbReference type="GO" id="GO:0019073">
    <property type="term" value="P:viral DNA genome packaging"/>
    <property type="evidence" value="ECO:0007669"/>
    <property type="project" value="UniProtKB-UniRule"/>
</dbReference>
<dbReference type="Pfam" id="PF05876">
    <property type="entry name" value="GpA_ATPase"/>
    <property type="match status" value="1"/>
</dbReference>
<dbReference type="EMBL" id="BK032533">
    <property type="protein sequence ID" value="DAF46167.1"/>
    <property type="molecule type" value="Genomic_DNA"/>
</dbReference>
<proteinExistence type="inferred from homology"/>
<keyword evidence="1" id="KW-0255">Endonuclease</keyword>
<comment type="similarity">
    <text evidence="1">Belongs to the lambdavirus large terminase family.</text>
</comment>
<evidence type="ECO:0000256" key="2">
    <source>
        <dbReference type="SAM" id="MobiDB-lite"/>
    </source>
</evidence>
<protein>
    <recommendedName>
        <fullName evidence="1">Terminase, large subunit</fullName>
    </recommendedName>
    <alternativeName>
        <fullName evidence="1">DNA-packaging protein</fullName>
    </alternativeName>
    <alternativeName>
        <fullName evidence="1">Large terminase protein</fullName>
    </alternativeName>
    <domain>
        <recommendedName>
            <fullName evidence="1">Endonuclease</fullName>
            <ecNumber evidence="1">3.1.21.4</ecNumber>
        </recommendedName>
    </domain>
    <domain>
        <recommendedName>
            <fullName evidence="1">ATPase</fullName>
            <ecNumber evidence="1">3.6.4.-</ecNumber>
        </recommendedName>
    </domain>
</protein>
<keyword evidence="1" id="KW-0231">Viral genome packaging</keyword>
<dbReference type="InterPro" id="IPR046454">
    <property type="entry name" value="GpA_endonuclease"/>
</dbReference>
<dbReference type="Gene3D" id="3.40.50.300">
    <property type="entry name" value="P-loop containing nucleotide triphosphate hydrolases"/>
    <property type="match status" value="1"/>
</dbReference>
<comment type="caution">
    <text evidence="1">Lacks conserved residue(s) required for the propagation of feature annotation.</text>
</comment>
<keyword evidence="1" id="KW-0067">ATP-binding</keyword>
<sequence length="619" mass="71508">MWRKRRVELKRKRFLIRKYHLPEYIKEAMRQLQPPEDLTVAEWAERYRMLDAKTSAMPGPWRNDKTPYLIDIMNELQNYDTEEIIFCKCTQVGGTEALQNMIGYIIQQDPSPTMIVYPTDMLAGSISDNRLEPMILASKSLKRLYNKNESSKQELQFEGMYLSLAGSNSPSSLASKAIKYLMLDEVDKYPGASRKEADPISLARERTKTFQNRKIYMTSTPTLKSGHIWKALEAADIEKHYFVPCPHCGEYIELKFGQIRFPSGEDMSNQDRADLASYVCQECGSVITDQHKDEMLRYGEWRAVRKSTRNSKKVAYWINTLYSPFVRFSEIVKEFLDSKDDPEKLQNFVNSWLAEPWEDTKLKTSADTVMERQGELPALSVPMWARFLTGGVDVQETCLYWSIRAWGPYITSQNIAHGQALSFQEVERVMNLAYQRVDGEQMIVSLCLIDSGYDADSTYDFCASNSDWAMPVKGSSNPMLSHFKLSKINKPDSRAHGMNLVLVDGDKYKDMIAARMMKENGRGSWMVYSGCDQEYAEQVTAEHKVNMKSGNRTIQKWVPKRSHIDNHYLDTEVYDMAAADILGVRTIHLEEEAQPQEQKQQEQYAPEESWIRTNENWIQ</sequence>
<keyword evidence="1" id="KW-0479">Metal-binding</keyword>
<name>A0A8S5S669_9CAUD</name>
<comment type="function">
    <text evidence="1">The terminase large subunit acts as an ATP driven molecular motor necessary for viral DNA translocation into empty capsids and as an endonuclease that cuts the viral genome from the concetamer to initiate and to end the packaging reaction. The terminase lies at a unique vertex of the procapsid and is composed of two subunits, a small terminase subunit involved in viral DNA recognition, and a large terminase subunit possessing endonucleolytic and ATPase activities (DNA maturation and packaging). The endonuclease activity cleaves the viral DNA generating 5'overhangs. The strand separation activity separates the cohesive ends generating the single-stranded 'sticky' ends of the mature genome. The DNA-terminase complex binds to the portal of the procapsid thereby activating the translocase activity of the terminase. The terminase packages the viral DNA into the procapsid until the next concatemer reaches the complex. The downstream site is then cut generating the mature right end of the genome, the heterotrimer undocks from the DNA-filled head and remains bound to the left end of concatemer's next genome.</text>
</comment>
<dbReference type="GO" id="GO:0009036">
    <property type="term" value="F:type II site-specific deoxyribonuclease activity"/>
    <property type="evidence" value="ECO:0007669"/>
    <property type="project" value="UniProtKB-UniRule"/>
</dbReference>
<dbReference type="InterPro" id="IPR046453">
    <property type="entry name" value="GpA_ATPase"/>
</dbReference>
<comment type="cofactor">
    <cofactor evidence="1">
        <name>Mg(2+)</name>
        <dbReference type="ChEBI" id="CHEBI:18420"/>
    </cofactor>
</comment>
<dbReference type="EC" id="3.1.21.4" evidence="1"/>
<keyword evidence="1" id="KW-0378">Hydrolase</keyword>
<dbReference type="GO" id="GO:0046872">
    <property type="term" value="F:metal ion binding"/>
    <property type="evidence" value="ECO:0007669"/>
    <property type="project" value="UniProtKB-UniRule"/>
</dbReference>
<dbReference type="GO" id="GO:0030430">
    <property type="term" value="C:host cell cytoplasm"/>
    <property type="evidence" value="ECO:0007669"/>
    <property type="project" value="UniProtKB-SubCell"/>
</dbReference>
<feature type="binding site" evidence="1">
    <location>
        <position position="393"/>
    </location>
    <ligand>
        <name>Mg(2+)</name>
        <dbReference type="ChEBI" id="CHEBI:18420"/>
        <note>catalytic; for nuclease activity</note>
    </ligand>
</feature>
<organism evidence="5">
    <name type="scientific">Caudovirales sp. ctaix4</name>
    <dbReference type="NCBI Taxonomy" id="2827635"/>
    <lineage>
        <taxon>Viruses</taxon>
        <taxon>Duplodnaviria</taxon>
        <taxon>Heunggongvirae</taxon>
        <taxon>Uroviricota</taxon>
        <taxon>Caudoviricetes</taxon>
    </lineage>
</organism>
<dbReference type="InterPro" id="IPR027417">
    <property type="entry name" value="P-loop_NTPase"/>
</dbReference>
<dbReference type="HAMAP" id="MF_04144">
    <property type="entry name" value="TERL_LAMBDA"/>
    <property type="match status" value="1"/>
</dbReference>
<dbReference type="GO" id="GO:0098009">
    <property type="term" value="C:viral terminase, large subunit"/>
    <property type="evidence" value="ECO:0007669"/>
    <property type="project" value="UniProtKB-UniRule"/>
</dbReference>
<keyword evidence="1" id="KW-0540">Nuclease</keyword>
<feature type="compositionally biased region" description="Low complexity" evidence="2">
    <location>
        <begin position="595"/>
        <end position="608"/>
    </location>
</feature>
<keyword evidence="1" id="KW-0547">Nucleotide-binding</keyword>
<accession>A0A8S5S669</accession>
<dbReference type="InterPro" id="IPR008866">
    <property type="entry name" value="Phage_lambda_GpA-like"/>
</dbReference>
<comment type="domain">
    <text evidence="1">The N-terminus is involved in the formation of the heterotrimer with the small subunit. The N-terminus part contains the translocase activity involved in DNA packaging. At the N-terminus, there is a high affinity ATPase center that is probably needed for the packaging activity. The Walker A motif of the ATPase center is responsible for interacting with the ATP phosphate and the Q motif governs force generation and the interaction with DNA. The C-terminus contains the site specific endonuclease (cos-cleavage) and strand separation activities required for genome maturation. A second ATPase catalytic site regulates the genome maturation. The C-terminus very end is involved in binding to the procapsid. Contains a basic leucine zipper (bZIP) that may be involved in the formation of the terminase.</text>
</comment>
<comment type="subcellular location">
    <subcellularLocation>
        <location evidence="1">Host cytoplasm</location>
    </subcellularLocation>
    <text evidence="1">The terminase lies at a unique vertex of the procapsid during viral DNA packaging.</text>
</comment>
<reference evidence="5" key="1">
    <citation type="journal article" date="2021" name="Proc. Natl. Acad. Sci. U.S.A.">
        <title>A Catalog of Tens of Thousands of Viruses from Human Metagenomes Reveals Hidden Associations with Chronic Diseases.</title>
        <authorList>
            <person name="Tisza M.J."/>
            <person name="Buck C.B."/>
        </authorList>
    </citation>
    <scope>NUCLEOTIDE SEQUENCE</scope>
    <source>
        <strain evidence="5">Ctaix4</strain>
    </source>
</reference>
<dbReference type="EC" id="3.6.4.-" evidence="1"/>
<evidence type="ECO:0000313" key="5">
    <source>
        <dbReference type="EMBL" id="DAF46167.1"/>
    </source>
</evidence>
<dbReference type="Pfam" id="PF20454">
    <property type="entry name" value="GpA_nuclease"/>
    <property type="match status" value="1"/>
</dbReference>
<evidence type="ECO:0000259" key="4">
    <source>
        <dbReference type="Pfam" id="PF20454"/>
    </source>
</evidence>